<protein>
    <recommendedName>
        <fullName evidence="3">Ribbon-helix-helix protein, CopG family</fullName>
    </recommendedName>
</protein>
<proteinExistence type="predicted"/>
<evidence type="ECO:0000313" key="2">
    <source>
        <dbReference type="Proteomes" id="UP000634134"/>
    </source>
</evidence>
<evidence type="ECO:0008006" key="3">
    <source>
        <dbReference type="Google" id="ProtNLM"/>
    </source>
</evidence>
<dbReference type="EMBL" id="JACYGY010000001">
    <property type="protein sequence ID" value="MBE9462060.1"/>
    <property type="molecule type" value="Genomic_DNA"/>
</dbReference>
<comment type="caution">
    <text evidence="1">The sequence shown here is derived from an EMBL/GenBank/DDBJ whole genome shotgun (WGS) entry which is preliminary data.</text>
</comment>
<accession>A0ABR9W996</accession>
<evidence type="ECO:0000313" key="1">
    <source>
        <dbReference type="EMBL" id="MBE9462060.1"/>
    </source>
</evidence>
<organism evidence="1 2">
    <name type="scientific">Dyadobacter subterraneus</name>
    <dbReference type="NCBI Taxonomy" id="2773304"/>
    <lineage>
        <taxon>Bacteria</taxon>
        <taxon>Pseudomonadati</taxon>
        <taxon>Bacteroidota</taxon>
        <taxon>Cytophagia</taxon>
        <taxon>Cytophagales</taxon>
        <taxon>Spirosomataceae</taxon>
        <taxon>Dyadobacter</taxon>
    </lineage>
</organism>
<gene>
    <name evidence="1" type="ORF">IEE83_09220</name>
</gene>
<keyword evidence="2" id="KW-1185">Reference proteome</keyword>
<dbReference type="RefSeq" id="WP_194120291.1">
    <property type="nucleotide sequence ID" value="NZ_JACYGY010000001.1"/>
</dbReference>
<dbReference type="Proteomes" id="UP000634134">
    <property type="component" value="Unassembled WGS sequence"/>
</dbReference>
<sequence length="143" mass="16745">MTADQPMTSNSILMEENAKKTQKIICFLSKVDSQLLEKEVQQSTARSRSEFIRNKLLDRAVTLKYRNVSLDDCTEQLAQLKEELKTACYSFEMAAQKLHQMPRSTDAAHWLISFELERRNLLKQAEKISTYLEKFSSYDWKNQ</sequence>
<reference evidence="2" key="1">
    <citation type="submission" date="2023-07" db="EMBL/GenBank/DDBJ databases">
        <title>Dyadobacter sp. nov 'subterranea' isolated from contaminted grondwater.</title>
        <authorList>
            <person name="Szabo I."/>
            <person name="Al-Omari J."/>
            <person name="Szerdahelyi S.G."/>
            <person name="Rado J."/>
        </authorList>
    </citation>
    <scope>NUCLEOTIDE SEQUENCE [LARGE SCALE GENOMIC DNA]</scope>
    <source>
        <strain evidence="2">UP-52</strain>
    </source>
</reference>
<name>A0ABR9W996_9BACT</name>